<dbReference type="Proteomes" id="UP001500067">
    <property type="component" value="Unassembled WGS sequence"/>
</dbReference>
<keyword evidence="2" id="KW-1185">Reference proteome</keyword>
<comment type="caution">
    <text evidence="1">The sequence shown here is derived from an EMBL/GenBank/DDBJ whole genome shotgun (WGS) entry which is preliminary data.</text>
</comment>
<evidence type="ECO:0000313" key="1">
    <source>
        <dbReference type="EMBL" id="GAA4468400.1"/>
    </source>
</evidence>
<reference evidence="2" key="1">
    <citation type="journal article" date="2019" name="Int. J. Syst. Evol. Microbiol.">
        <title>The Global Catalogue of Microorganisms (GCM) 10K type strain sequencing project: providing services to taxonomists for standard genome sequencing and annotation.</title>
        <authorList>
            <consortium name="The Broad Institute Genomics Platform"/>
            <consortium name="The Broad Institute Genome Sequencing Center for Infectious Disease"/>
            <person name="Wu L."/>
            <person name="Ma J."/>
        </authorList>
    </citation>
    <scope>NUCLEOTIDE SEQUENCE [LARGE SCALE GENOMIC DNA]</scope>
    <source>
        <strain evidence="2">JCM 32105</strain>
    </source>
</reference>
<accession>A0ABP8NNA1</accession>
<proteinExistence type="predicted"/>
<name>A0ABP8NNA1_9BACT</name>
<sequence length="63" mass="7028">MVKTDSATTHFSNVLLTGTILLANVDVNGLLDYGLKAFLGGAVWLGYKLTAEYIERKRKQRQQ</sequence>
<dbReference type="RefSeq" id="WP_345083894.1">
    <property type="nucleotide sequence ID" value="NZ_BAABFA010000019.1"/>
</dbReference>
<gene>
    <name evidence="1" type="ORF">GCM10023093_25920</name>
</gene>
<evidence type="ECO:0000313" key="2">
    <source>
        <dbReference type="Proteomes" id="UP001500067"/>
    </source>
</evidence>
<organism evidence="1 2">
    <name type="scientific">Nemorincola caseinilytica</name>
    <dbReference type="NCBI Taxonomy" id="2054315"/>
    <lineage>
        <taxon>Bacteria</taxon>
        <taxon>Pseudomonadati</taxon>
        <taxon>Bacteroidota</taxon>
        <taxon>Chitinophagia</taxon>
        <taxon>Chitinophagales</taxon>
        <taxon>Chitinophagaceae</taxon>
        <taxon>Nemorincola</taxon>
    </lineage>
</organism>
<dbReference type="EMBL" id="BAABFA010000019">
    <property type="protein sequence ID" value="GAA4468400.1"/>
    <property type="molecule type" value="Genomic_DNA"/>
</dbReference>
<protein>
    <submittedName>
        <fullName evidence="1">Uncharacterized protein</fullName>
    </submittedName>
</protein>